<dbReference type="HAMAP" id="MF_00270">
    <property type="entry name" value="Ribosomal_bS18"/>
    <property type="match status" value="1"/>
</dbReference>
<evidence type="ECO:0000256" key="3">
    <source>
        <dbReference type="ARBA" id="ARBA00023274"/>
    </source>
</evidence>
<reference evidence="7 8" key="1">
    <citation type="submission" date="2023-03" db="EMBL/GenBank/DDBJ databases">
        <title>Mating type loci evolution in Malassezia.</title>
        <authorList>
            <person name="Coelho M.A."/>
        </authorList>
    </citation>
    <scope>NUCLEOTIDE SEQUENCE [LARGE SCALE GENOMIC DNA]</scope>
    <source>
        <strain evidence="7 8">CBS 9725</strain>
    </source>
</reference>
<evidence type="ECO:0000256" key="5">
    <source>
        <dbReference type="RuleBase" id="RU003910"/>
    </source>
</evidence>
<dbReference type="InterPro" id="IPR036870">
    <property type="entry name" value="Ribosomal_bS18_sf"/>
</dbReference>
<dbReference type="EMBL" id="CP119943">
    <property type="protein sequence ID" value="WFC97691.1"/>
    <property type="molecule type" value="Genomic_DNA"/>
</dbReference>
<keyword evidence="8" id="KW-1185">Reference proteome</keyword>
<dbReference type="PANTHER" id="PTHR13479:SF40">
    <property type="entry name" value="SMALL RIBOSOMAL SUBUNIT PROTEIN BS18M"/>
    <property type="match status" value="1"/>
</dbReference>
<dbReference type="GO" id="GO:0032543">
    <property type="term" value="P:mitochondrial translation"/>
    <property type="evidence" value="ECO:0007669"/>
    <property type="project" value="TreeGrafter"/>
</dbReference>
<dbReference type="PANTHER" id="PTHR13479">
    <property type="entry name" value="30S RIBOSOMAL PROTEIN S18"/>
    <property type="match status" value="1"/>
</dbReference>
<keyword evidence="3 5" id="KW-0687">Ribonucleoprotein</keyword>
<dbReference type="InterPro" id="IPR001648">
    <property type="entry name" value="Ribosomal_bS18"/>
</dbReference>
<dbReference type="GO" id="GO:0070181">
    <property type="term" value="F:small ribosomal subunit rRNA binding"/>
    <property type="evidence" value="ECO:0007669"/>
    <property type="project" value="TreeGrafter"/>
</dbReference>
<comment type="similarity">
    <text evidence="1 5">Belongs to the bacterial ribosomal protein bS18 family.</text>
</comment>
<proteinExistence type="inferred from homology"/>
<sequence>MLRNTLTLVAQARAVRAPLLRTSSLQMRWKSDSSDATDPEDTSSAQSKLDQLASYLENQPQESAKTVSRPQRLNQRKQSASGSRKQEQVGPTKSFQNGQYYDPYTLNPSNMTFQPRRRALPLLGPSKREAIQKDPIHILGLNPAKPSLADDTYKNGPLLSEFVTEMGKIQPRNITGLTRKSQRYVGKAIRRARALGILPVMSRGRGSKGGDWR</sequence>
<accession>A0AAJ6CHC3</accession>
<dbReference type="SUPFAM" id="SSF46911">
    <property type="entry name" value="Ribosomal protein S18"/>
    <property type="match status" value="1"/>
</dbReference>
<keyword evidence="2 5" id="KW-0689">Ribosomal protein</keyword>
<dbReference type="PRINTS" id="PR00974">
    <property type="entry name" value="RIBOSOMALS18"/>
</dbReference>
<dbReference type="GO" id="GO:0005763">
    <property type="term" value="C:mitochondrial small ribosomal subunit"/>
    <property type="evidence" value="ECO:0007669"/>
    <property type="project" value="TreeGrafter"/>
</dbReference>
<organism evidence="7 8">
    <name type="scientific">Malassezia yamatoensis</name>
    <dbReference type="NCBI Taxonomy" id="253288"/>
    <lineage>
        <taxon>Eukaryota</taxon>
        <taxon>Fungi</taxon>
        <taxon>Dikarya</taxon>
        <taxon>Basidiomycota</taxon>
        <taxon>Ustilaginomycotina</taxon>
        <taxon>Malasseziomycetes</taxon>
        <taxon>Malasseziales</taxon>
        <taxon>Malasseziaceae</taxon>
        <taxon>Malassezia</taxon>
    </lineage>
</organism>
<feature type="region of interest" description="Disordered" evidence="6">
    <location>
        <begin position="27"/>
        <end position="111"/>
    </location>
</feature>
<dbReference type="NCBIfam" id="TIGR00165">
    <property type="entry name" value="S18"/>
    <property type="match status" value="1"/>
</dbReference>
<evidence type="ECO:0000313" key="8">
    <source>
        <dbReference type="Proteomes" id="UP001219567"/>
    </source>
</evidence>
<gene>
    <name evidence="7" type="ORF">MYAM1_000410</name>
</gene>
<dbReference type="Proteomes" id="UP001219567">
    <property type="component" value="Chromosome 1"/>
</dbReference>
<dbReference type="GO" id="GO:0003735">
    <property type="term" value="F:structural constituent of ribosome"/>
    <property type="evidence" value="ECO:0007669"/>
    <property type="project" value="InterPro"/>
</dbReference>
<protein>
    <recommendedName>
        <fullName evidence="4">Small ribosomal subunit protein bS18m</fullName>
    </recommendedName>
</protein>
<evidence type="ECO:0000256" key="4">
    <source>
        <dbReference type="ARBA" id="ARBA00035264"/>
    </source>
</evidence>
<evidence type="ECO:0000313" key="7">
    <source>
        <dbReference type="EMBL" id="WFC97691.1"/>
    </source>
</evidence>
<evidence type="ECO:0000256" key="6">
    <source>
        <dbReference type="SAM" id="MobiDB-lite"/>
    </source>
</evidence>
<dbReference type="Pfam" id="PF01084">
    <property type="entry name" value="Ribosomal_S18"/>
    <property type="match status" value="1"/>
</dbReference>
<name>A0AAJ6CHC3_9BASI</name>
<feature type="compositionally biased region" description="Polar residues" evidence="6">
    <location>
        <begin position="56"/>
        <end position="99"/>
    </location>
</feature>
<evidence type="ECO:0000256" key="2">
    <source>
        <dbReference type="ARBA" id="ARBA00022980"/>
    </source>
</evidence>
<evidence type="ECO:0000256" key="1">
    <source>
        <dbReference type="ARBA" id="ARBA00005589"/>
    </source>
</evidence>
<dbReference type="Gene3D" id="4.10.640.10">
    <property type="entry name" value="Ribosomal protein S18"/>
    <property type="match status" value="1"/>
</dbReference>
<dbReference type="AlphaFoldDB" id="A0AAJ6CHC3"/>